<keyword evidence="1" id="KW-0812">Transmembrane</keyword>
<sequence length="44" mass="4846">MEKDYDKRNVNLMGLIGIITAFVVTFLLWYFLGGGDGIFASGMA</sequence>
<feature type="non-terminal residue" evidence="2">
    <location>
        <position position="44"/>
    </location>
</feature>
<keyword evidence="1" id="KW-0472">Membrane</keyword>
<feature type="transmembrane region" description="Helical" evidence="1">
    <location>
        <begin position="12"/>
        <end position="32"/>
    </location>
</feature>
<evidence type="ECO:0000256" key="1">
    <source>
        <dbReference type="SAM" id="Phobius"/>
    </source>
</evidence>
<gene>
    <name evidence="2" type="ORF">S01H4_29265</name>
</gene>
<name>X1B9F4_9ZZZZ</name>
<evidence type="ECO:0000313" key="2">
    <source>
        <dbReference type="EMBL" id="GAG77917.1"/>
    </source>
</evidence>
<keyword evidence="1" id="KW-1133">Transmembrane helix</keyword>
<proteinExistence type="predicted"/>
<reference evidence="2" key="1">
    <citation type="journal article" date="2014" name="Front. Microbiol.">
        <title>High frequency of phylogenetically diverse reductive dehalogenase-homologous genes in deep subseafloor sedimentary metagenomes.</title>
        <authorList>
            <person name="Kawai M."/>
            <person name="Futagami T."/>
            <person name="Toyoda A."/>
            <person name="Takaki Y."/>
            <person name="Nishi S."/>
            <person name="Hori S."/>
            <person name="Arai W."/>
            <person name="Tsubouchi T."/>
            <person name="Morono Y."/>
            <person name="Uchiyama I."/>
            <person name="Ito T."/>
            <person name="Fujiyama A."/>
            <person name="Inagaki F."/>
            <person name="Takami H."/>
        </authorList>
    </citation>
    <scope>NUCLEOTIDE SEQUENCE</scope>
    <source>
        <strain evidence="2">Expedition CK06-06</strain>
    </source>
</reference>
<dbReference type="EMBL" id="BART01014863">
    <property type="protein sequence ID" value="GAG77917.1"/>
    <property type="molecule type" value="Genomic_DNA"/>
</dbReference>
<protein>
    <submittedName>
        <fullName evidence="2">Uncharacterized protein</fullName>
    </submittedName>
</protein>
<accession>X1B9F4</accession>
<organism evidence="2">
    <name type="scientific">marine sediment metagenome</name>
    <dbReference type="NCBI Taxonomy" id="412755"/>
    <lineage>
        <taxon>unclassified sequences</taxon>
        <taxon>metagenomes</taxon>
        <taxon>ecological metagenomes</taxon>
    </lineage>
</organism>
<comment type="caution">
    <text evidence="2">The sequence shown here is derived from an EMBL/GenBank/DDBJ whole genome shotgun (WGS) entry which is preliminary data.</text>
</comment>
<dbReference type="AlphaFoldDB" id="X1B9F4"/>